<gene>
    <name evidence="1" type="ORF">ACFQ5G_43750</name>
</gene>
<comment type="caution">
    <text evidence="1">The sequence shown here is derived from an EMBL/GenBank/DDBJ whole genome shotgun (WGS) entry which is preliminary data.</text>
</comment>
<evidence type="ECO:0000313" key="1">
    <source>
        <dbReference type="EMBL" id="MFD1372280.1"/>
    </source>
</evidence>
<name>A0ABW4ANQ0_9ACTN</name>
<reference evidence="2" key="1">
    <citation type="journal article" date="2019" name="Int. J. Syst. Evol. Microbiol.">
        <title>The Global Catalogue of Microorganisms (GCM) 10K type strain sequencing project: providing services to taxonomists for standard genome sequencing and annotation.</title>
        <authorList>
            <consortium name="The Broad Institute Genomics Platform"/>
            <consortium name="The Broad Institute Genome Sequencing Center for Infectious Disease"/>
            <person name="Wu L."/>
            <person name="Ma J."/>
        </authorList>
    </citation>
    <scope>NUCLEOTIDE SEQUENCE [LARGE SCALE GENOMIC DNA]</scope>
    <source>
        <strain evidence="2">CCM 7526</strain>
    </source>
</reference>
<evidence type="ECO:0000313" key="2">
    <source>
        <dbReference type="Proteomes" id="UP001597183"/>
    </source>
</evidence>
<keyword evidence="2" id="KW-1185">Reference proteome</keyword>
<dbReference type="EMBL" id="JBHTMK010000055">
    <property type="protein sequence ID" value="MFD1372280.1"/>
    <property type="molecule type" value="Genomic_DNA"/>
</dbReference>
<sequence length="61" mass="6580">MNLPVAVIIAVDATREQIGSARPDAPVVAHIERPRRTRTLRAFRAGLADSLIRAAHVIAPT</sequence>
<protein>
    <recommendedName>
        <fullName evidence="3">Transposase</fullName>
    </recommendedName>
</protein>
<evidence type="ECO:0008006" key="3">
    <source>
        <dbReference type="Google" id="ProtNLM"/>
    </source>
</evidence>
<organism evidence="1 2">
    <name type="scientific">Actinoplanes sichuanensis</name>
    <dbReference type="NCBI Taxonomy" id="512349"/>
    <lineage>
        <taxon>Bacteria</taxon>
        <taxon>Bacillati</taxon>
        <taxon>Actinomycetota</taxon>
        <taxon>Actinomycetes</taxon>
        <taxon>Micromonosporales</taxon>
        <taxon>Micromonosporaceae</taxon>
        <taxon>Actinoplanes</taxon>
    </lineage>
</organism>
<dbReference type="RefSeq" id="WP_317796282.1">
    <property type="nucleotide sequence ID" value="NZ_AP028461.1"/>
</dbReference>
<proteinExistence type="predicted"/>
<accession>A0ABW4ANQ0</accession>
<dbReference type="Proteomes" id="UP001597183">
    <property type="component" value="Unassembled WGS sequence"/>
</dbReference>